<evidence type="ECO:0000313" key="2">
    <source>
        <dbReference type="EMBL" id="HIS73390.1"/>
    </source>
</evidence>
<organism evidence="2 3">
    <name type="scientific">Candidatus Galligastranaerophilus intestinavium</name>
    <dbReference type="NCBI Taxonomy" id="2840836"/>
    <lineage>
        <taxon>Bacteria</taxon>
        <taxon>Candidatus Galligastranaerophilus</taxon>
    </lineage>
</organism>
<dbReference type="AlphaFoldDB" id="A0A9D1FHQ5"/>
<evidence type="ECO:0000259" key="1">
    <source>
        <dbReference type="PROSITE" id="PS51186"/>
    </source>
</evidence>
<dbReference type="Pfam" id="PF00583">
    <property type="entry name" value="Acetyltransf_1"/>
    <property type="match status" value="1"/>
</dbReference>
<reference evidence="2" key="1">
    <citation type="submission" date="2020-10" db="EMBL/GenBank/DDBJ databases">
        <authorList>
            <person name="Gilroy R."/>
        </authorList>
    </citation>
    <scope>NUCLEOTIDE SEQUENCE</scope>
    <source>
        <strain evidence="2">CHK152-2871</strain>
    </source>
</reference>
<protein>
    <submittedName>
        <fullName evidence="2">GNAT family N-acetyltransferase</fullName>
    </submittedName>
</protein>
<accession>A0A9D1FHQ5</accession>
<dbReference type="Proteomes" id="UP000886865">
    <property type="component" value="Unassembled WGS sequence"/>
</dbReference>
<comment type="caution">
    <text evidence="2">The sequence shown here is derived from an EMBL/GenBank/DDBJ whole genome shotgun (WGS) entry which is preliminary data.</text>
</comment>
<sequence>MSNFSVVSNDDDLKKLAHMACEIWHQHYFDILSFEQIEYMLNNFQSVNALKNQVNEGYEYYFIVDNNIYTGYLGIKKYPKHLFLSKLYIKKDHRGKGLGKKAIEFVLQRAKELGCDKVVLTVNKENVNSISVYEKLGFKKTDSIVTDIGAGFVMNDYIYTYFMSSV</sequence>
<name>A0A9D1FHQ5_9BACT</name>
<dbReference type="InterPro" id="IPR050276">
    <property type="entry name" value="MshD_Acetyltransferase"/>
</dbReference>
<dbReference type="GO" id="GO:0016747">
    <property type="term" value="F:acyltransferase activity, transferring groups other than amino-acyl groups"/>
    <property type="evidence" value="ECO:0007669"/>
    <property type="project" value="InterPro"/>
</dbReference>
<evidence type="ECO:0000313" key="3">
    <source>
        <dbReference type="Proteomes" id="UP000886865"/>
    </source>
</evidence>
<proteinExistence type="predicted"/>
<reference evidence="2" key="2">
    <citation type="journal article" date="2021" name="PeerJ">
        <title>Extensive microbial diversity within the chicken gut microbiome revealed by metagenomics and culture.</title>
        <authorList>
            <person name="Gilroy R."/>
            <person name="Ravi A."/>
            <person name="Getino M."/>
            <person name="Pursley I."/>
            <person name="Horton D.L."/>
            <person name="Alikhan N.F."/>
            <person name="Baker D."/>
            <person name="Gharbi K."/>
            <person name="Hall N."/>
            <person name="Watson M."/>
            <person name="Adriaenssens E.M."/>
            <person name="Foster-Nyarko E."/>
            <person name="Jarju S."/>
            <person name="Secka A."/>
            <person name="Antonio M."/>
            <person name="Oren A."/>
            <person name="Chaudhuri R.R."/>
            <person name="La Ragione R."/>
            <person name="Hildebrand F."/>
            <person name="Pallen M.J."/>
        </authorList>
    </citation>
    <scope>NUCLEOTIDE SEQUENCE</scope>
    <source>
        <strain evidence="2">CHK152-2871</strain>
    </source>
</reference>
<dbReference type="PROSITE" id="PS51186">
    <property type="entry name" value="GNAT"/>
    <property type="match status" value="1"/>
</dbReference>
<dbReference type="InterPro" id="IPR016181">
    <property type="entry name" value="Acyl_CoA_acyltransferase"/>
</dbReference>
<gene>
    <name evidence="2" type="ORF">IAA86_00010</name>
</gene>
<dbReference type="SUPFAM" id="SSF55729">
    <property type="entry name" value="Acyl-CoA N-acyltransferases (Nat)"/>
    <property type="match status" value="1"/>
</dbReference>
<dbReference type="Gene3D" id="3.40.630.30">
    <property type="match status" value="1"/>
</dbReference>
<feature type="domain" description="N-acetyltransferase" evidence="1">
    <location>
        <begin position="21"/>
        <end position="159"/>
    </location>
</feature>
<dbReference type="CDD" id="cd04301">
    <property type="entry name" value="NAT_SF"/>
    <property type="match status" value="1"/>
</dbReference>
<dbReference type="PANTHER" id="PTHR43617">
    <property type="entry name" value="L-AMINO ACID N-ACETYLTRANSFERASE"/>
    <property type="match status" value="1"/>
</dbReference>
<dbReference type="InterPro" id="IPR000182">
    <property type="entry name" value="GNAT_dom"/>
</dbReference>
<dbReference type="EMBL" id="DVJQ01000001">
    <property type="protein sequence ID" value="HIS73390.1"/>
    <property type="molecule type" value="Genomic_DNA"/>
</dbReference>